<evidence type="ECO:0000256" key="1">
    <source>
        <dbReference type="SAM" id="MobiDB-lite"/>
    </source>
</evidence>
<dbReference type="EMBL" id="AZHE01000034">
    <property type="protein sequence ID" value="KHN94468.1"/>
    <property type="molecule type" value="Genomic_DNA"/>
</dbReference>
<protein>
    <submittedName>
        <fullName evidence="3">Uncharacterized protein</fullName>
    </submittedName>
</protein>
<feature type="transmembrane region" description="Helical" evidence="2">
    <location>
        <begin position="12"/>
        <end position="32"/>
    </location>
</feature>
<dbReference type="HOGENOM" id="CLU_038283_0_0_1"/>
<dbReference type="OrthoDB" id="4120617at2759"/>
<name>A0A0B2WKK7_METAS</name>
<proteinExistence type="predicted"/>
<feature type="region of interest" description="Disordered" evidence="1">
    <location>
        <begin position="141"/>
        <end position="214"/>
    </location>
</feature>
<accession>A0A0B2WKK7</accession>
<evidence type="ECO:0000313" key="3">
    <source>
        <dbReference type="EMBL" id="KHN94468.1"/>
    </source>
</evidence>
<evidence type="ECO:0000256" key="2">
    <source>
        <dbReference type="SAM" id="Phobius"/>
    </source>
</evidence>
<dbReference type="Proteomes" id="UP000030816">
    <property type="component" value="Unassembled WGS sequence"/>
</dbReference>
<comment type="caution">
    <text evidence="3">The sequence shown here is derived from an EMBL/GenBank/DDBJ whole genome shotgun (WGS) entry which is preliminary data.</text>
</comment>
<organism evidence="3 4">
    <name type="scientific">Metarhizium album (strain ARSEF 1941)</name>
    <dbReference type="NCBI Taxonomy" id="1081103"/>
    <lineage>
        <taxon>Eukaryota</taxon>
        <taxon>Fungi</taxon>
        <taxon>Dikarya</taxon>
        <taxon>Ascomycota</taxon>
        <taxon>Pezizomycotina</taxon>
        <taxon>Sordariomycetes</taxon>
        <taxon>Hypocreomycetidae</taxon>
        <taxon>Hypocreales</taxon>
        <taxon>Clavicipitaceae</taxon>
        <taxon>Metarhizium</taxon>
    </lineage>
</organism>
<reference evidence="3 4" key="1">
    <citation type="journal article" date="2014" name="Proc. Natl. Acad. Sci. U.S.A.">
        <title>Trajectory and genomic determinants of fungal-pathogen speciation and host adaptation.</title>
        <authorList>
            <person name="Hu X."/>
            <person name="Xiao G."/>
            <person name="Zheng P."/>
            <person name="Shang Y."/>
            <person name="Su Y."/>
            <person name="Zhang X."/>
            <person name="Liu X."/>
            <person name="Zhan S."/>
            <person name="St Leger R.J."/>
            <person name="Wang C."/>
        </authorList>
    </citation>
    <scope>NUCLEOTIDE SEQUENCE [LARGE SCALE GENOMIC DNA]</scope>
    <source>
        <strain evidence="3 4">ARSEF 1941</strain>
    </source>
</reference>
<feature type="region of interest" description="Disordered" evidence="1">
    <location>
        <begin position="60"/>
        <end position="99"/>
    </location>
</feature>
<keyword evidence="2" id="KW-1133">Transmembrane helix</keyword>
<feature type="compositionally biased region" description="Basic and acidic residues" evidence="1">
    <location>
        <begin position="196"/>
        <end position="213"/>
    </location>
</feature>
<gene>
    <name evidence="3" type="ORF">MAM_07656</name>
</gene>
<keyword evidence="2" id="KW-0812">Transmembrane</keyword>
<evidence type="ECO:0000313" key="4">
    <source>
        <dbReference type="Proteomes" id="UP000030816"/>
    </source>
</evidence>
<sequence length="267" mass="29851">MGDKLSTESLIIILATTIPSVIVAAFTAVLCYRARRRRARLFNRGITPIDDEEIESWKMDRKGSEKLSVPEQYQKDQASPSSHRTHRPHTSVGSVQKTTSMIVYKSSSQHSSRMPEDRPMVMSLSGKWSFELPEVPVLARAPNSRPGLTDDTIQGEDAFIPCPKRYPSKKLAKSPPLTTPRHGRSKSTRATVTPREPWHSQSLDHQRPPRRSADTYLCTLPSGHRETDGVYSFRATPPQSPVEDDVFFGGLSPRPLIHKSEIGRAIG</sequence>
<dbReference type="GeneID" id="63742111"/>
<keyword evidence="2" id="KW-0472">Membrane</keyword>
<dbReference type="AlphaFoldDB" id="A0A0B2WKK7"/>
<dbReference type="RefSeq" id="XP_040675534.1">
    <property type="nucleotide sequence ID" value="XM_040826454.1"/>
</dbReference>
<keyword evidence="4" id="KW-1185">Reference proteome</keyword>